<evidence type="ECO:0000256" key="1">
    <source>
        <dbReference type="SAM" id="SignalP"/>
    </source>
</evidence>
<evidence type="ECO:0000313" key="3">
    <source>
        <dbReference type="EMBL" id="MFL7901446.1"/>
    </source>
</evidence>
<dbReference type="EMBL" id="POWG01000008">
    <property type="protein sequence ID" value="PNQ99137.1"/>
    <property type="molecule type" value="Genomic_DNA"/>
</dbReference>
<accession>A0A2K1G2X6</accession>
<geneLocation type="plasmid" evidence="2 5">
    <name>AbAZ39_p4</name>
</geneLocation>
<dbReference type="KEGG" id="abq:ABAZ39_31505"/>
<evidence type="ECO:0000313" key="2">
    <source>
        <dbReference type="EMBL" id="AIB16381.1"/>
    </source>
</evidence>
<feature type="signal peptide" evidence="1">
    <location>
        <begin position="1"/>
        <end position="27"/>
    </location>
</feature>
<proteinExistence type="predicted"/>
<evidence type="ECO:0000313" key="4">
    <source>
        <dbReference type="EMBL" id="PNQ99137.1"/>
    </source>
</evidence>
<evidence type="ECO:0000313" key="6">
    <source>
        <dbReference type="Proteomes" id="UP000236268"/>
    </source>
</evidence>
<geneLocation type="plasmid" evidence="4">
    <name>p6unnamed</name>
</geneLocation>
<dbReference type="Proteomes" id="UP000027186">
    <property type="component" value="Plasmid AbAZ39_p4"/>
</dbReference>
<reference evidence="3 7" key="3">
    <citation type="submission" date="2024-11" db="EMBL/GenBank/DDBJ databases">
        <title>Draft genome sequences of two bacteria associated to sugarcane roots in Colombia.</title>
        <authorList>
            <person name="Pardo-Diaz S."/>
            <person name="Masmela-Mendoza J."/>
            <person name="Delgadillo-Duran P."/>
            <person name="Bautista E.J."/>
            <person name="Rojas-Tapias D.F."/>
        </authorList>
    </citation>
    <scope>NUCLEOTIDE SEQUENCE [LARGE SCALE GENOMIC DNA]</scope>
    <source>
        <strain evidence="3 7">Ap18</strain>
    </source>
</reference>
<dbReference type="EMBL" id="CP007797">
    <property type="protein sequence ID" value="AIB16381.1"/>
    <property type="molecule type" value="Genomic_DNA"/>
</dbReference>
<dbReference type="RefSeq" id="WP_051658773.1">
    <property type="nucleotide sequence ID" value="NZ_CP007797.1"/>
</dbReference>
<dbReference type="Proteomes" id="UP001628281">
    <property type="component" value="Unassembled WGS sequence"/>
</dbReference>
<name>A0A060DRC3_9PROT</name>
<keyword evidence="2" id="KW-0614">Plasmid</keyword>
<feature type="chain" id="PRO_5001585910" evidence="1">
    <location>
        <begin position="28"/>
        <end position="166"/>
    </location>
</feature>
<reference evidence="4 6" key="2">
    <citation type="submission" date="2018-01" db="EMBL/GenBank/DDBJ databases">
        <title>Whole genome sequence of Azospirillum brasilense REC3 isolated from strawberry roots.</title>
        <authorList>
            <person name="Fontana C.A."/>
            <person name="Salazar S.M."/>
            <person name="Bassi D."/>
            <person name="Puglisi E."/>
            <person name="Lovaisa N.C."/>
            <person name="Toffoli L.M."/>
            <person name="Pedraza R."/>
            <person name="Cocconcelli P.S."/>
        </authorList>
    </citation>
    <scope>NUCLEOTIDE SEQUENCE [LARGE SCALE GENOMIC DNA]</scope>
    <source>
        <strain evidence="4 6">REC3</strain>
        <plasmid evidence="4">p6unnamed</plasmid>
    </source>
</reference>
<keyword evidence="7" id="KW-1185">Reference proteome</keyword>
<dbReference type="EMBL" id="JBJLSN010000010">
    <property type="protein sequence ID" value="MFL7901446.1"/>
    <property type="molecule type" value="Genomic_DNA"/>
</dbReference>
<reference evidence="2 5" key="1">
    <citation type="journal article" date="2014" name="Genome Announc.">
        <title>Complete Genome Sequence of the Model Rhizosphere Strain Azospirillum brasilense Az39, Successfully Applied in Agriculture.</title>
        <authorList>
            <person name="Rivera D."/>
            <person name="Revale S."/>
            <person name="Molina R."/>
            <person name="Gualpa J."/>
            <person name="Puente M."/>
            <person name="Maroniche G."/>
            <person name="Paris G."/>
            <person name="Baker D."/>
            <person name="Clavijo B."/>
            <person name="McLay K."/>
            <person name="Spaepen S."/>
            <person name="Perticari A."/>
            <person name="Vazquez M."/>
            <person name="Wisniewski-Dye F."/>
            <person name="Watkins C."/>
            <person name="Martinez-Abarca F."/>
            <person name="Vanderleyden J."/>
            <person name="Cassan F."/>
        </authorList>
    </citation>
    <scope>NUCLEOTIDE SEQUENCE [LARGE SCALE GENOMIC DNA]</scope>
    <source>
        <strain evidence="2 5">Az39</strain>
        <plasmid evidence="2">AbAZ39_p4</plasmid>
    </source>
</reference>
<accession>A0A060DRC3</accession>
<dbReference type="AlphaFoldDB" id="A0A060DRC3"/>
<gene>
    <name evidence="2" type="ORF">ABAZ39_31505</name>
    <name evidence="3" type="ORF">ACJ41P_09955</name>
    <name evidence="4" type="ORF">C1S70_09930</name>
</gene>
<evidence type="ECO:0000313" key="5">
    <source>
        <dbReference type="Proteomes" id="UP000027186"/>
    </source>
</evidence>
<protein>
    <submittedName>
        <fullName evidence="2">Uncharacterized protein</fullName>
    </submittedName>
</protein>
<sequence>MMLHRKRLVAAALGAALTMGIPSYGFATELPNLSDFKKAMGEDGCQLIPFADLRGRCIEANAGLHAQDACSAPACQANAGVQENQRRREAWNNCVVRRTATEKAFSDTLSRFESLKRVELRGNQEPNRSYKAAMAAISEKIAAGQPGHAQALRNAKSTLTACSGRI</sequence>
<evidence type="ECO:0000313" key="7">
    <source>
        <dbReference type="Proteomes" id="UP001628281"/>
    </source>
</evidence>
<keyword evidence="1" id="KW-0732">Signal</keyword>
<dbReference type="Proteomes" id="UP000236268">
    <property type="component" value="Unassembled WGS sequence"/>
</dbReference>
<organism evidence="2 5">
    <name type="scientific">Azospirillum argentinense</name>
    <dbReference type="NCBI Taxonomy" id="2970906"/>
    <lineage>
        <taxon>Bacteria</taxon>
        <taxon>Pseudomonadati</taxon>
        <taxon>Pseudomonadota</taxon>
        <taxon>Alphaproteobacteria</taxon>
        <taxon>Rhodospirillales</taxon>
        <taxon>Azospirillaceae</taxon>
        <taxon>Azospirillum</taxon>
    </lineage>
</organism>